<gene>
    <name evidence="2" type="ORF">BLNAU_17686</name>
</gene>
<feature type="region of interest" description="Disordered" evidence="1">
    <location>
        <begin position="27"/>
        <end position="68"/>
    </location>
</feature>
<accession>A0ABQ9XAP7</accession>
<proteinExistence type="predicted"/>
<organism evidence="2 3">
    <name type="scientific">Blattamonas nauphoetae</name>
    <dbReference type="NCBI Taxonomy" id="2049346"/>
    <lineage>
        <taxon>Eukaryota</taxon>
        <taxon>Metamonada</taxon>
        <taxon>Preaxostyla</taxon>
        <taxon>Oxymonadida</taxon>
        <taxon>Blattamonas</taxon>
    </lineage>
</organism>
<comment type="caution">
    <text evidence="2">The sequence shown here is derived from an EMBL/GenBank/DDBJ whole genome shotgun (WGS) entry which is preliminary data.</text>
</comment>
<sequence length="89" mass="9907">MKKPSGNDLSVWNEQELIAENKAQQALKEQQTATATAAMRRAKPAARTVNREPIQRAPTVSESGGSIQPKPVAWVRHLRRRVQNAKIPL</sequence>
<reference evidence="2 3" key="1">
    <citation type="journal article" date="2022" name="bioRxiv">
        <title>Genomics of Preaxostyla Flagellates Illuminates Evolutionary Transitions and the Path Towards Mitochondrial Loss.</title>
        <authorList>
            <person name="Novak L.V.F."/>
            <person name="Treitli S.C."/>
            <person name="Pyrih J."/>
            <person name="Halakuc P."/>
            <person name="Pipaliya S.V."/>
            <person name="Vacek V."/>
            <person name="Brzon O."/>
            <person name="Soukal P."/>
            <person name="Eme L."/>
            <person name="Dacks J.B."/>
            <person name="Karnkowska A."/>
            <person name="Elias M."/>
            <person name="Hampl V."/>
        </authorList>
    </citation>
    <scope>NUCLEOTIDE SEQUENCE [LARGE SCALE GENOMIC DNA]</scope>
    <source>
        <strain evidence="2">NAU3</strain>
        <tissue evidence="2">Gut</tissue>
    </source>
</reference>
<evidence type="ECO:0000256" key="1">
    <source>
        <dbReference type="SAM" id="MobiDB-lite"/>
    </source>
</evidence>
<name>A0ABQ9XAP7_9EUKA</name>
<dbReference type="Proteomes" id="UP001281761">
    <property type="component" value="Unassembled WGS sequence"/>
</dbReference>
<feature type="compositionally biased region" description="Low complexity" evidence="1">
    <location>
        <begin position="27"/>
        <end position="39"/>
    </location>
</feature>
<dbReference type="EMBL" id="JARBJD010000203">
    <property type="protein sequence ID" value="KAK2947366.1"/>
    <property type="molecule type" value="Genomic_DNA"/>
</dbReference>
<evidence type="ECO:0000313" key="3">
    <source>
        <dbReference type="Proteomes" id="UP001281761"/>
    </source>
</evidence>
<protein>
    <submittedName>
        <fullName evidence="2">Uncharacterized protein</fullName>
    </submittedName>
</protein>
<keyword evidence="3" id="KW-1185">Reference proteome</keyword>
<evidence type="ECO:0000313" key="2">
    <source>
        <dbReference type="EMBL" id="KAK2947366.1"/>
    </source>
</evidence>